<evidence type="ECO:0000313" key="4">
    <source>
        <dbReference type="Proteomes" id="UP000036176"/>
    </source>
</evidence>
<protein>
    <submittedName>
        <fullName evidence="3">Putative transcriptional regulatory protein TcrX</fullName>
    </submittedName>
</protein>
<dbReference type="InterPro" id="IPR011006">
    <property type="entry name" value="CheY-like_superfamily"/>
</dbReference>
<reference evidence="3 4" key="1">
    <citation type="journal article" date="2015" name="Genome Biol. Evol.">
        <title>Characterization of Three Mycobacterium spp. with Potential Use in Bioremediation by Genome Sequencing and Comparative Genomics.</title>
        <authorList>
            <person name="Das S."/>
            <person name="Pettersson B.M."/>
            <person name="Behra P.R."/>
            <person name="Ramesh M."/>
            <person name="Dasgupta S."/>
            <person name="Bhattacharya A."/>
            <person name="Kirsebom L.A."/>
        </authorList>
    </citation>
    <scope>NUCLEOTIDE SEQUENCE [LARGE SCALE GENOMIC DNA]</scope>
    <source>
        <strain evidence="3 4">DSM 44219</strain>
    </source>
</reference>
<dbReference type="SUPFAM" id="SSF52172">
    <property type="entry name" value="CheY-like"/>
    <property type="match status" value="1"/>
</dbReference>
<dbReference type="Proteomes" id="UP000036176">
    <property type="component" value="Unassembled WGS sequence"/>
</dbReference>
<evidence type="ECO:0000256" key="1">
    <source>
        <dbReference type="PROSITE-ProRule" id="PRU00169"/>
    </source>
</evidence>
<dbReference type="EMBL" id="JYNX01000037">
    <property type="protein sequence ID" value="KMO78828.1"/>
    <property type="molecule type" value="Genomic_DNA"/>
</dbReference>
<dbReference type="Pfam" id="PF00072">
    <property type="entry name" value="Response_reg"/>
    <property type="match status" value="1"/>
</dbReference>
<feature type="modified residue" description="4-aspartylphosphate" evidence="1">
    <location>
        <position position="67"/>
    </location>
</feature>
<dbReference type="PATRIC" id="fig|1800.3.peg.3071"/>
<proteinExistence type="predicted"/>
<dbReference type="AlphaFoldDB" id="A0A0J6WA81"/>
<keyword evidence="4" id="KW-1185">Reference proteome</keyword>
<comment type="caution">
    <text evidence="3">The sequence shown here is derived from an EMBL/GenBank/DDBJ whole genome shotgun (WGS) entry which is preliminary data.</text>
</comment>
<evidence type="ECO:0000259" key="2">
    <source>
        <dbReference type="PROSITE" id="PS50110"/>
    </source>
</evidence>
<sequence length="92" mass="9564">MRDMEDHPGTPEQAKGYPVLVVGDELPLAEVVASYLEREQFEAVVAGNGVGAIAPARDLDPDIVILDIGLPGIDGHISFVVAASLLAALGDD</sequence>
<dbReference type="PROSITE" id="PS50110">
    <property type="entry name" value="RESPONSE_REGULATORY"/>
    <property type="match status" value="1"/>
</dbReference>
<organism evidence="3 4">
    <name type="scientific">Mycolicibacterium chubuense</name>
    <name type="common">Mycobacterium chubuense</name>
    <dbReference type="NCBI Taxonomy" id="1800"/>
    <lineage>
        <taxon>Bacteria</taxon>
        <taxon>Bacillati</taxon>
        <taxon>Actinomycetota</taxon>
        <taxon>Actinomycetes</taxon>
        <taxon>Mycobacteriales</taxon>
        <taxon>Mycobacteriaceae</taxon>
        <taxon>Mycolicibacterium</taxon>
    </lineage>
</organism>
<dbReference type="GO" id="GO:0000160">
    <property type="term" value="P:phosphorelay signal transduction system"/>
    <property type="evidence" value="ECO:0007669"/>
    <property type="project" value="InterPro"/>
</dbReference>
<feature type="domain" description="Response regulatory" evidence="2">
    <location>
        <begin position="18"/>
        <end position="92"/>
    </location>
</feature>
<gene>
    <name evidence="3" type="primary">tcrX_3</name>
    <name evidence="3" type="ORF">MCHUDSM44219_03066</name>
</gene>
<dbReference type="Gene3D" id="3.40.50.2300">
    <property type="match status" value="1"/>
</dbReference>
<dbReference type="InterPro" id="IPR001789">
    <property type="entry name" value="Sig_transdc_resp-reg_receiver"/>
</dbReference>
<keyword evidence="1" id="KW-0597">Phosphoprotein</keyword>
<evidence type="ECO:0000313" key="3">
    <source>
        <dbReference type="EMBL" id="KMO78828.1"/>
    </source>
</evidence>
<accession>A0A0J6WA81</accession>
<name>A0A0J6WA81_MYCCU</name>